<dbReference type="RefSeq" id="WP_022589942.1">
    <property type="nucleotide sequence ID" value="NZ_LK391965.1"/>
</dbReference>
<reference evidence="1 2" key="1">
    <citation type="journal article" date="2013" name="ISME J.">
        <title>Comparative genomics of pathogenic lineages of Vibrio nigripulchritudo identifies virulence-associated traits.</title>
        <authorList>
            <person name="Goudenege D."/>
            <person name="Labreuche Y."/>
            <person name="Krin E."/>
            <person name="Ansquer D."/>
            <person name="Mangenot S."/>
            <person name="Calteau A."/>
            <person name="Medigue C."/>
            <person name="Mazel D."/>
            <person name="Polz M.F."/>
            <person name="Le Roux F."/>
        </authorList>
    </citation>
    <scope>NUCLEOTIDE SEQUENCE [LARGE SCALE GENOMIC DNA]</scope>
    <source>
        <strain evidence="1 2">SOn1</strain>
    </source>
</reference>
<name>A0AAV2VTH3_9VIBR</name>
<comment type="caution">
    <text evidence="1">The sequence shown here is derived from an EMBL/GenBank/DDBJ whole genome shotgun (WGS) entry which is preliminary data.</text>
</comment>
<dbReference type="EMBL" id="CAOF01000125">
    <property type="protein sequence ID" value="CCO47720.1"/>
    <property type="molecule type" value="Genomic_DNA"/>
</dbReference>
<protein>
    <recommendedName>
        <fullName evidence="3">DUF4303 domain-containing protein</fullName>
    </recommendedName>
</protein>
<dbReference type="AlphaFoldDB" id="A0AAV2VTH3"/>
<gene>
    <name evidence="1" type="ORF">VIBNISOn1_340035</name>
</gene>
<organism evidence="1 2">
    <name type="scientific">Vibrio nigripulchritudo SOn1</name>
    <dbReference type="NCBI Taxonomy" id="1238450"/>
    <lineage>
        <taxon>Bacteria</taxon>
        <taxon>Pseudomonadati</taxon>
        <taxon>Pseudomonadota</taxon>
        <taxon>Gammaproteobacteria</taxon>
        <taxon>Vibrionales</taxon>
        <taxon>Vibrionaceae</taxon>
        <taxon>Vibrio</taxon>
    </lineage>
</organism>
<evidence type="ECO:0008006" key="3">
    <source>
        <dbReference type="Google" id="ProtNLM"/>
    </source>
</evidence>
<evidence type="ECO:0000313" key="2">
    <source>
        <dbReference type="Proteomes" id="UP000018211"/>
    </source>
</evidence>
<evidence type="ECO:0000313" key="1">
    <source>
        <dbReference type="EMBL" id="CCO47720.1"/>
    </source>
</evidence>
<sequence length="149" mass="17606">MLVNILKNLIDNYTKENSLRPYSIGFTLVFDENETPEVLVGISSEEEVSKWKSEHKENTKYYVWNTAEYEHFEIEGFHDLEFFSTDNKSREDYLSEINSVIKNLDMEFKKDGKKIYIFSNDVDDDNFLDFLNKSLSKENLDFLKSEGLL</sequence>
<proteinExistence type="predicted"/>
<dbReference type="Proteomes" id="UP000018211">
    <property type="component" value="Unassembled WGS sequence"/>
</dbReference>
<accession>A0AAV2VTH3</accession>